<evidence type="ECO:0000313" key="2">
    <source>
        <dbReference type="Proteomes" id="UP001345963"/>
    </source>
</evidence>
<organism evidence="1 2">
    <name type="scientific">Ataeniobius toweri</name>
    <dbReference type="NCBI Taxonomy" id="208326"/>
    <lineage>
        <taxon>Eukaryota</taxon>
        <taxon>Metazoa</taxon>
        <taxon>Chordata</taxon>
        <taxon>Craniata</taxon>
        <taxon>Vertebrata</taxon>
        <taxon>Euteleostomi</taxon>
        <taxon>Actinopterygii</taxon>
        <taxon>Neopterygii</taxon>
        <taxon>Teleostei</taxon>
        <taxon>Neoteleostei</taxon>
        <taxon>Acanthomorphata</taxon>
        <taxon>Ovalentaria</taxon>
        <taxon>Atherinomorphae</taxon>
        <taxon>Cyprinodontiformes</taxon>
        <taxon>Goodeidae</taxon>
        <taxon>Ataeniobius</taxon>
    </lineage>
</organism>
<reference evidence="1 2" key="1">
    <citation type="submission" date="2021-07" db="EMBL/GenBank/DDBJ databases">
        <authorList>
            <person name="Palmer J.M."/>
        </authorList>
    </citation>
    <scope>NUCLEOTIDE SEQUENCE [LARGE SCALE GENOMIC DNA]</scope>
    <source>
        <strain evidence="1 2">AT_MEX2019</strain>
        <tissue evidence="1">Muscle</tissue>
    </source>
</reference>
<sequence length="195" mass="22258">MHSVLDHSLKERCLHYYSKHEHNYRHLYPPTHTHTDTHTHCTAIEAALIVLLTASPDLPFVTVPFKKTCFNGNDFQKNIEPIMENVLQQLRSPSSKGRKQKRGQTTSVTFRLPPLRLTLPSSGRLLKAHWVSIRADPTCAPEDSFHILFTLTSLVIVQNQVSSGLSFFKKKIKLNSQFQLSLFPFSSLPQTHRTS</sequence>
<name>A0ABU7A2X9_9TELE</name>
<protein>
    <submittedName>
        <fullName evidence="1">Uncharacterized protein</fullName>
    </submittedName>
</protein>
<evidence type="ECO:0000313" key="1">
    <source>
        <dbReference type="EMBL" id="MED6232235.1"/>
    </source>
</evidence>
<keyword evidence="2" id="KW-1185">Reference proteome</keyword>
<gene>
    <name evidence="1" type="ORF">ATANTOWER_025148</name>
</gene>
<accession>A0ABU7A2X9</accession>
<dbReference type="Proteomes" id="UP001345963">
    <property type="component" value="Unassembled WGS sequence"/>
</dbReference>
<comment type="caution">
    <text evidence="1">The sequence shown here is derived from an EMBL/GenBank/DDBJ whole genome shotgun (WGS) entry which is preliminary data.</text>
</comment>
<proteinExistence type="predicted"/>
<dbReference type="EMBL" id="JAHUTI010000579">
    <property type="protein sequence ID" value="MED6232235.1"/>
    <property type="molecule type" value="Genomic_DNA"/>
</dbReference>